<reference evidence="1 2" key="1">
    <citation type="journal article" date="2012" name="J. Bacteriol.">
        <title>Draft Genome Sequence of the Purple Photosynthetic Bacterium Phaeospirillum molischianum DSM120, a Particularly Versatile Bacterium.</title>
        <authorList>
            <person name="Duquesne K."/>
            <person name="Prima V."/>
            <person name="Ji B."/>
            <person name="Rouy Z."/>
            <person name="Medigue C."/>
            <person name="Talla E."/>
            <person name="Sturgis J.N."/>
        </authorList>
    </citation>
    <scope>NUCLEOTIDE SEQUENCE [LARGE SCALE GENOMIC DNA]</scope>
    <source>
        <strain evidence="2">DSM120</strain>
    </source>
</reference>
<evidence type="ECO:0000313" key="2">
    <source>
        <dbReference type="Proteomes" id="UP000004169"/>
    </source>
</evidence>
<keyword evidence="2" id="KW-1185">Reference proteome</keyword>
<protein>
    <submittedName>
        <fullName evidence="1">Uncharacterized protein</fullName>
    </submittedName>
</protein>
<dbReference type="STRING" id="1150626.PHAMO_170074"/>
<sequence length="80" mass="8732">MSGRPVRGRGRRDDSSPIVVFLVAGREGRSYILQCSKGIGANLRQLSFLDVSSLTLGRAGNRAAFFCRYSPIRFTPPSQG</sequence>
<dbReference type="EMBL" id="CAHP01000009">
    <property type="protein sequence ID" value="CCG40015.1"/>
    <property type="molecule type" value="Genomic_DNA"/>
</dbReference>
<evidence type="ECO:0000313" key="1">
    <source>
        <dbReference type="EMBL" id="CCG40015.1"/>
    </source>
</evidence>
<accession>H8FNS7</accession>
<organism evidence="1 2">
    <name type="scientific">Magnetospirillum molischianum DSM 120</name>
    <dbReference type="NCBI Taxonomy" id="1150626"/>
    <lineage>
        <taxon>Bacteria</taxon>
        <taxon>Pseudomonadati</taxon>
        <taxon>Pseudomonadota</taxon>
        <taxon>Alphaproteobacteria</taxon>
        <taxon>Rhodospirillales</taxon>
        <taxon>Rhodospirillaceae</taxon>
        <taxon>Magnetospirillum</taxon>
    </lineage>
</organism>
<dbReference type="Proteomes" id="UP000004169">
    <property type="component" value="Unassembled WGS sequence"/>
</dbReference>
<gene>
    <name evidence="1" type="ORF">PHAMO_170074</name>
</gene>
<dbReference type="AlphaFoldDB" id="H8FNS7"/>
<proteinExistence type="predicted"/>
<comment type="caution">
    <text evidence="1">The sequence shown here is derived from an EMBL/GenBank/DDBJ whole genome shotgun (WGS) entry which is preliminary data.</text>
</comment>
<name>H8FNS7_MAGML</name>